<sequence length="178" mass="20742">MDHFDVKRSLDSMVILVDTREQDTPSLRRRLELMNCPWERQKLDFGDYSAKCRLPDGEWLDLSPKVAVERKMSFDELCACFCRGRQRFTREFERARKAGATVYLLIENASWENAFAGKYRSKMNPKSFIASMTAWLARYRCQLIFCKSETTGVLIHEILYRELKEVLESGAENFGSTA</sequence>
<feature type="domain" description="ERCC4" evidence="1">
    <location>
        <begin position="14"/>
        <end position="110"/>
    </location>
</feature>
<organism evidence="2 3">
    <name type="scientific">[Clostridium] leptum CAG:27</name>
    <dbReference type="NCBI Taxonomy" id="1263068"/>
    <lineage>
        <taxon>Bacteria</taxon>
        <taxon>Bacillati</taxon>
        <taxon>Bacillota</taxon>
        <taxon>Clostridia</taxon>
        <taxon>Eubacteriales</taxon>
        <taxon>Oscillospiraceae</taxon>
        <taxon>Oscillospiraceae incertae sedis</taxon>
    </lineage>
</organism>
<dbReference type="AlphaFoldDB" id="R6N0P8"/>
<gene>
    <name evidence="2" type="ORF">BN578_00115</name>
</gene>
<dbReference type="EMBL" id="CBEP010000064">
    <property type="protein sequence ID" value="CDC04580.1"/>
    <property type="molecule type" value="Genomic_DNA"/>
</dbReference>
<dbReference type="Gene3D" id="3.40.50.10130">
    <property type="match status" value="1"/>
</dbReference>
<dbReference type="GO" id="GO:0004518">
    <property type="term" value="F:nuclease activity"/>
    <property type="evidence" value="ECO:0007669"/>
    <property type="project" value="InterPro"/>
</dbReference>
<dbReference type="GO" id="GO:0006259">
    <property type="term" value="P:DNA metabolic process"/>
    <property type="evidence" value="ECO:0007669"/>
    <property type="project" value="UniProtKB-ARBA"/>
</dbReference>
<evidence type="ECO:0000313" key="3">
    <source>
        <dbReference type="Proteomes" id="UP000018168"/>
    </source>
</evidence>
<dbReference type="Pfam" id="PF02732">
    <property type="entry name" value="ERCC4"/>
    <property type="match status" value="1"/>
</dbReference>
<dbReference type="GO" id="GO:0003677">
    <property type="term" value="F:DNA binding"/>
    <property type="evidence" value="ECO:0007669"/>
    <property type="project" value="InterPro"/>
</dbReference>
<dbReference type="InterPro" id="IPR011335">
    <property type="entry name" value="Restrct_endonuc-II-like"/>
</dbReference>
<dbReference type="Proteomes" id="UP000018168">
    <property type="component" value="Unassembled WGS sequence"/>
</dbReference>
<reference evidence="2" key="1">
    <citation type="submission" date="2012-11" db="EMBL/GenBank/DDBJ databases">
        <title>Dependencies among metagenomic species, viruses, plasmids and units of genetic variation.</title>
        <authorList>
            <person name="Nielsen H.B."/>
            <person name="Almeida M."/>
            <person name="Juncker A.S."/>
            <person name="Rasmussen S."/>
            <person name="Li J."/>
            <person name="Sunagawa S."/>
            <person name="Plichta D."/>
            <person name="Gautier L."/>
            <person name="Le Chatelier E."/>
            <person name="Peletier E."/>
            <person name="Bonde I."/>
            <person name="Nielsen T."/>
            <person name="Manichanh C."/>
            <person name="Arumugam M."/>
            <person name="Batto J."/>
            <person name="Santos M.B.Q.D."/>
            <person name="Blom N."/>
            <person name="Borruel N."/>
            <person name="Burgdorf K.S."/>
            <person name="Boumezbeur F."/>
            <person name="Casellas F."/>
            <person name="Dore J."/>
            <person name="Guarner F."/>
            <person name="Hansen T."/>
            <person name="Hildebrand F."/>
            <person name="Kaas R.S."/>
            <person name="Kennedy S."/>
            <person name="Kristiansen K."/>
            <person name="Kultima J.R."/>
            <person name="Leonard P."/>
            <person name="Levenez F."/>
            <person name="Lund O."/>
            <person name="Moumen B."/>
            <person name="Le Paslier D."/>
            <person name="Pons N."/>
            <person name="Pedersen O."/>
            <person name="Prifti E."/>
            <person name="Qin J."/>
            <person name="Raes J."/>
            <person name="Tap J."/>
            <person name="Tims S."/>
            <person name="Ussery D.W."/>
            <person name="Yamada T."/>
            <person name="MetaHit consortium"/>
            <person name="Renault P."/>
            <person name="Sicheritz-Ponten T."/>
            <person name="Bork P."/>
            <person name="Wang J."/>
            <person name="Brunak S."/>
            <person name="Ehrlich S.D."/>
        </authorList>
    </citation>
    <scope>NUCLEOTIDE SEQUENCE [LARGE SCALE GENOMIC DNA]</scope>
</reference>
<dbReference type="InterPro" id="IPR006166">
    <property type="entry name" value="ERCC4_domain"/>
</dbReference>
<proteinExistence type="predicted"/>
<dbReference type="SUPFAM" id="SSF52980">
    <property type="entry name" value="Restriction endonuclease-like"/>
    <property type="match status" value="1"/>
</dbReference>
<name>R6N0P8_9FIRM</name>
<evidence type="ECO:0000313" key="2">
    <source>
        <dbReference type="EMBL" id="CDC04580.1"/>
    </source>
</evidence>
<dbReference type="SMART" id="SM00891">
    <property type="entry name" value="ERCC4"/>
    <property type="match status" value="1"/>
</dbReference>
<protein>
    <recommendedName>
        <fullName evidence="1">ERCC4 domain-containing protein</fullName>
    </recommendedName>
</protein>
<accession>R6N0P8</accession>
<evidence type="ECO:0000259" key="1">
    <source>
        <dbReference type="SMART" id="SM00891"/>
    </source>
</evidence>
<comment type="caution">
    <text evidence="2">The sequence shown here is derived from an EMBL/GenBank/DDBJ whole genome shotgun (WGS) entry which is preliminary data.</text>
</comment>